<accession>A0A6I2L084</accession>
<dbReference type="GO" id="GO:0005737">
    <property type="term" value="C:cytoplasm"/>
    <property type="evidence" value="ECO:0007669"/>
    <property type="project" value="TreeGrafter"/>
</dbReference>
<dbReference type="Proteomes" id="UP000433309">
    <property type="component" value="Unassembled WGS sequence"/>
</dbReference>
<keyword evidence="2" id="KW-0479">Metal-binding</keyword>
<reference evidence="6 7" key="1">
    <citation type="submission" date="2019-11" db="EMBL/GenBank/DDBJ databases">
        <title>Novel species isolated from a subtropical stream in China.</title>
        <authorList>
            <person name="Lu H."/>
        </authorList>
    </citation>
    <scope>NUCLEOTIDE SEQUENCE [LARGE SCALE GENOMIC DNA]</scope>
    <source>
        <strain evidence="6 7">FT80W</strain>
    </source>
</reference>
<comment type="similarity">
    <text evidence="1">Belongs to the cytidine and deoxycytidylate deaminase family.</text>
</comment>
<keyword evidence="3" id="KW-0378">Hydrolase</keyword>
<comment type="caution">
    <text evidence="6">The sequence shown here is derived from an EMBL/GenBank/DDBJ whole genome shotgun (WGS) entry which is preliminary data.</text>
</comment>
<dbReference type="AlphaFoldDB" id="A0A6I2L084"/>
<dbReference type="PANTHER" id="PTHR11086:SF18">
    <property type="entry name" value="DEOXYCYTIDYLATE DEAMINASE"/>
    <property type="match status" value="1"/>
</dbReference>
<dbReference type="PANTHER" id="PTHR11086">
    <property type="entry name" value="DEOXYCYTIDYLATE DEAMINASE-RELATED"/>
    <property type="match status" value="1"/>
</dbReference>
<organism evidence="6 7">
    <name type="scientific">Duganella guangzhouensis</name>
    <dbReference type="NCBI Taxonomy" id="2666084"/>
    <lineage>
        <taxon>Bacteria</taxon>
        <taxon>Pseudomonadati</taxon>
        <taxon>Pseudomonadota</taxon>
        <taxon>Betaproteobacteria</taxon>
        <taxon>Burkholderiales</taxon>
        <taxon>Oxalobacteraceae</taxon>
        <taxon>Telluria group</taxon>
        <taxon>Duganella</taxon>
    </lineage>
</organism>
<gene>
    <name evidence="6" type="ORF">GJ699_09080</name>
</gene>
<sequence length="170" mass="19303">MEASKVESVTRHLRQSTGLKDLIEFSRAIHAEMHAILRALPLGGEQIKGGRIYVTTYPCHSCARHIIAAGIKDVYFIEPYRKSLAVKLHDDAMTEDETEQGKVILRQYDGVAPRRFLALYKTNTDRKKNGKLIRANPQLTKPAVKFSLEAIPRLEAMVVERLDLDQFSTR</sequence>
<dbReference type="GO" id="GO:0008270">
    <property type="term" value="F:zinc ion binding"/>
    <property type="evidence" value="ECO:0007669"/>
    <property type="project" value="InterPro"/>
</dbReference>
<dbReference type="GO" id="GO:0004132">
    <property type="term" value="F:dCMP deaminase activity"/>
    <property type="evidence" value="ECO:0007669"/>
    <property type="project" value="TreeGrafter"/>
</dbReference>
<dbReference type="PROSITE" id="PS51747">
    <property type="entry name" value="CYT_DCMP_DEAMINASES_2"/>
    <property type="match status" value="1"/>
</dbReference>
<protein>
    <recommendedName>
        <fullName evidence="5">CMP/dCMP-type deaminase domain-containing protein</fullName>
    </recommendedName>
</protein>
<evidence type="ECO:0000313" key="6">
    <source>
        <dbReference type="EMBL" id="MRW90134.1"/>
    </source>
</evidence>
<dbReference type="SUPFAM" id="SSF53927">
    <property type="entry name" value="Cytidine deaminase-like"/>
    <property type="match status" value="1"/>
</dbReference>
<evidence type="ECO:0000259" key="5">
    <source>
        <dbReference type="PROSITE" id="PS51747"/>
    </source>
</evidence>
<keyword evidence="4" id="KW-0862">Zinc</keyword>
<dbReference type="InterPro" id="IPR016192">
    <property type="entry name" value="APOBEC/CMP_deaminase_Zn-bd"/>
</dbReference>
<evidence type="ECO:0000256" key="4">
    <source>
        <dbReference type="ARBA" id="ARBA00022833"/>
    </source>
</evidence>
<feature type="domain" description="CMP/dCMP-type deaminase" evidence="5">
    <location>
        <begin position="1"/>
        <end position="87"/>
    </location>
</feature>
<evidence type="ECO:0000256" key="1">
    <source>
        <dbReference type="ARBA" id="ARBA00006576"/>
    </source>
</evidence>
<dbReference type="PROSITE" id="PS00903">
    <property type="entry name" value="CYT_DCMP_DEAMINASES_1"/>
    <property type="match status" value="1"/>
</dbReference>
<keyword evidence="7" id="KW-1185">Reference proteome</keyword>
<dbReference type="Gene3D" id="3.40.140.10">
    <property type="entry name" value="Cytidine Deaminase, domain 2"/>
    <property type="match status" value="1"/>
</dbReference>
<dbReference type="Pfam" id="PF00383">
    <property type="entry name" value="dCMP_cyt_deam_1"/>
    <property type="match status" value="1"/>
</dbReference>
<name>A0A6I2L084_9BURK</name>
<dbReference type="InterPro" id="IPR016193">
    <property type="entry name" value="Cytidine_deaminase-like"/>
</dbReference>
<dbReference type="RefSeq" id="WP_154375305.1">
    <property type="nucleotide sequence ID" value="NZ_WKJK01000004.1"/>
</dbReference>
<evidence type="ECO:0000256" key="3">
    <source>
        <dbReference type="ARBA" id="ARBA00022801"/>
    </source>
</evidence>
<evidence type="ECO:0000313" key="7">
    <source>
        <dbReference type="Proteomes" id="UP000433309"/>
    </source>
</evidence>
<dbReference type="EMBL" id="WKJK01000004">
    <property type="protein sequence ID" value="MRW90134.1"/>
    <property type="molecule type" value="Genomic_DNA"/>
</dbReference>
<dbReference type="InterPro" id="IPR015517">
    <property type="entry name" value="dCMP_deaminase-rel"/>
</dbReference>
<evidence type="ECO:0000256" key="2">
    <source>
        <dbReference type="ARBA" id="ARBA00022723"/>
    </source>
</evidence>
<proteinExistence type="inferred from homology"/>
<dbReference type="InterPro" id="IPR002125">
    <property type="entry name" value="CMP_dCMP_dom"/>
</dbReference>